<evidence type="ECO:0008006" key="3">
    <source>
        <dbReference type="Google" id="ProtNLM"/>
    </source>
</evidence>
<reference evidence="2" key="2">
    <citation type="submission" date="2015-01" db="EMBL/GenBank/DDBJ databases">
        <title>Evolutionary Origins and Diversification of the Mycorrhizal Mutualists.</title>
        <authorList>
            <consortium name="DOE Joint Genome Institute"/>
            <consortium name="Mycorrhizal Genomics Consortium"/>
            <person name="Kohler A."/>
            <person name="Kuo A."/>
            <person name="Nagy L.G."/>
            <person name="Floudas D."/>
            <person name="Copeland A."/>
            <person name="Barry K.W."/>
            <person name="Cichocki N."/>
            <person name="Veneault-Fourrey C."/>
            <person name="LaButti K."/>
            <person name="Lindquist E.A."/>
            <person name="Lipzen A."/>
            <person name="Lundell T."/>
            <person name="Morin E."/>
            <person name="Murat C."/>
            <person name="Riley R."/>
            <person name="Ohm R."/>
            <person name="Sun H."/>
            <person name="Tunlid A."/>
            <person name="Henrissat B."/>
            <person name="Grigoriev I.V."/>
            <person name="Hibbett D.S."/>
            <person name="Martin F."/>
        </authorList>
    </citation>
    <scope>NUCLEOTIDE SEQUENCE [LARGE SCALE GENOMIC DNA]</scope>
    <source>
        <strain evidence="2">Ve08.2h10</strain>
    </source>
</reference>
<feature type="non-terminal residue" evidence="1">
    <location>
        <position position="1"/>
    </location>
</feature>
<protein>
    <recommendedName>
        <fullName evidence="3">GAG-pre-integrase domain-containing protein</fullName>
    </recommendedName>
</protein>
<dbReference type="HOGENOM" id="CLU_102301_2_1_1"/>
<accession>A0A0D0CZE1</accession>
<evidence type="ECO:0000313" key="1">
    <source>
        <dbReference type="EMBL" id="KIK81023.1"/>
    </source>
</evidence>
<dbReference type="AlphaFoldDB" id="A0A0D0CZE1"/>
<sequence>TLTMEELHARLSHISPVTIREMLTKGMVEGVKLDPQHEAMGQCESCENAKATRKPIGKVRELQRCEAFSDEVHTDVWGPSDVQ</sequence>
<feature type="non-terminal residue" evidence="1">
    <location>
        <position position="83"/>
    </location>
</feature>
<dbReference type="EMBL" id="KN825883">
    <property type="protein sequence ID" value="KIK81023.1"/>
    <property type="molecule type" value="Genomic_DNA"/>
</dbReference>
<organism evidence="1 2">
    <name type="scientific">Paxillus rubicundulus Ve08.2h10</name>
    <dbReference type="NCBI Taxonomy" id="930991"/>
    <lineage>
        <taxon>Eukaryota</taxon>
        <taxon>Fungi</taxon>
        <taxon>Dikarya</taxon>
        <taxon>Basidiomycota</taxon>
        <taxon>Agaricomycotina</taxon>
        <taxon>Agaricomycetes</taxon>
        <taxon>Agaricomycetidae</taxon>
        <taxon>Boletales</taxon>
        <taxon>Paxilineae</taxon>
        <taxon>Paxillaceae</taxon>
        <taxon>Paxillus</taxon>
    </lineage>
</organism>
<reference evidence="1 2" key="1">
    <citation type="submission" date="2014-04" db="EMBL/GenBank/DDBJ databases">
        <authorList>
            <consortium name="DOE Joint Genome Institute"/>
            <person name="Kuo A."/>
            <person name="Kohler A."/>
            <person name="Jargeat P."/>
            <person name="Nagy L.G."/>
            <person name="Floudas D."/>
            <person name="Copeland A."/>
            <person name="Barry K.W."/>
            <person name="Cichocki N."/>
            <person name="Veneault-Fourrey C."/>
            <person name="LaButti K."/>
            <person name="Lindquist E.A."/>
            <person name="Lipzen A."/>
            <person name="Lundell T."/>
            <person name="Morin E."/>
            <person name="Murat C."/>
            <person name="Sun H."/>
            <person name="Tunlid A."/>
            <person name="Henrissat B."/>
            <person name="Grigoriev I.V."/>
            <person name="Hibbett D.S."/>
            <person name="Martin F."/>
            <person name="Nordberg H.P."/>
            <person name="Cantor M.N."/>
            <person name="Hua S.X."/>
        </authorList>
    </citation>
    <scope>NUCLEOTIDE SEQUENCE [LARGE SCALE GENOMIC DNA]</scope>
    <source>
        <strain evidence="1 2">Ve08.2h10</strain>
    </source>
</reference>
<dbReference type="OrthoDB" id="7691805at2759"/>
<dbReference type="InParanoid" id="A0A0D0CZE1"/>
<evidence type="ECO:0000313" key="2">
    <source>
        <dbReference type="Proteomes" id="UP000054538"/>
    </source>
</evidence>
<gene>
    <name evidence="1" type="ORF">PAXRUDRAFT_116339</name>
</gene>
<proteinExistence type="predicted"/>
<keyword evidence="2" id="KW-1185">Reference proteome</keyword>
<name>A0A0D0CZE1_9AGAM</name>
<dbReference type="Proteomes" id="UP000054538">
    <property type="component" value="Unassembled WGS sequence"/>
</dbReference>